<dbReference type="PROSITE" id="PS50041">
    <property type="entry name" value="C_TYPE_LECTIN_2"/>
    <property type="match status" value="1"/>
</dbReference>
<evidence type="ECO:0000256" key="1">
    <source>
        <dbReference type="SAM" id="MobiDB-lite"/>
    </source>
</evidence>
<dbReference type="SMART" id="SM00034">
    <property type="entry name" value="CLECT"/>
    <property type="match status" value="1"/>
</dbReference>
<evidence type="ECO:0000313" key="3">
    <source>
        <dbReference type="EMBL" id="CAL1583508.1"/>
    </source>
</evidence>
<dbReference type="SUPFAM" id="SSF56436">
    <property type="entry name" value="C-type lectin-like"/>
    <property type="match status" value="1"/>
</dbReference>
<dbReference type="InterPro" id="IPR001304">
    <property type="entry name" value="C-type_lectin-like"/>
</dbReference>
<sequence>MSDMAEESAYDNVPRKTRRSKNKVCRHMRAQTDALTGATVSTPMTTTTHGTTTTASPSTAPCKLVCDTDWELQEKRCFHFSTNKLTWNQSREDCKSKSGRLVKIFGKKNQKFLFDKVKSLMEDGEDKFWIGLTDSAVEGQWRWTDGSLLNSSSQFWFKSTNGDKTEPNNWKGTNPEGEDCVRMGKKDSAFEMKCWFDKDCNTLQKYICEKKSTCEKHRT</sequence>
<dbReference type="Pfam" id="PF00059">
    <property type="entry name" value="Lectin_C"/>
    <property type="match status" value="1"/>
</dbReference>
<dbReference type="Gene3D" id="3.10.100.10">
    <property type="entry name" value="Mannose-Binding Protein A, subunit A"/>
    <property type="match status" value="1"/>
</dbReference>
<keyword evidence="4" id="KW-1185">Reference proteome</keyword>
<dbReference type="PANTHER" id="PTHR22803">
    <property type="entry name" value="MANNOSE, PHOSPHOLIPASE, LECTIN RECEPTOR RELATED"/>
    <property type="match status" value="1"/>
</dbReference>
<feature type="region of interest" description="Disordered" evidence="1">
    <location>
        <begin position="1"/>
        <end position="24"/>
    </location>
</feature>
<dbReference type="InterPro" id="IPR016186">
    <property type="entry name" value="C-type_lectin-like/link_sf"/>
</dbReference>
<gene>
    <name evidence="3" type="ORF">KC01_LOCUS13971</name>
</gene>
<organism evidence="3 4">
    <name type="scientific">Knipowitschia caucasica</name>
    <name type="common">Caucasian dwarf goby</name>
    <name type="synonym">Pomatoschistus caucasicus</name>
    <dbReference type="NCBI Taxonomy" id="637954"/>
    <lineage>
        <taxon>Eukaryota</taxon>
        <taxon>Metazoa</taxon>
        <taxon>Chordata</taxon>
        <taxon>Craniata</taxon>
        <taxon>Vertebrata</taxon>
        <taxon>Euteleostomi</taxon>
        <taxon>Actinopterygii</taxon>
        <taxon>Neopterygii</taxon>
        <taxon>Teleostei</taxon>
        <taxon>Neoteleostei</taxon>
        <taxon>Acanthomorphata</taxon>
        <taxon>Gobiaria</taxon>
        <taxon>Gobiiformes</taxon>
        <taxon>Gobioidei</taxon>
        <taxon>Gobiidae</taxon>
        <taxon>Gobiinae</taxon>
        <taxon>Knipowitschia</taxon>
    </lineage>
</organism>
<reference evidence="3 4" key="1">
    <citation type="submission" date="2024-04" db="EMBL/GenBank/DDBJ databases">
        <authorList>
            <person name="Waldvogel A.-M."/>
            <person name="Schoenle A."/>
        </authorList>
    </citation>
    <scope>NUCLEOTIDE SEQUENCE [LARGE SCALE GENOMIC DNA]</scope>
</reference>
<dbReference type="InterPro" id="IPR016187">
    <property type="entry name" value="CTDL_fold"/>
</dbReference>
<name>A0AAV2K504_KNICA</name>
<accession>A0AAV2K504</accession>
<feature type="compositionally biased region" description="Basic residues" evidence="1">
    <location>
        <begin position="15"/>
        <end position="24"/>
    </location>
</feature>
<dbReference type="InterPro" id="IPR050111">
    <property type="entry name" value="C-type_lectin/snaclec_domain"/>
</dbReference>
<evidence type="ECO:0000313" key="4">
    <source>
        <dbReference type="Proteomes" id="UP001497482"/>
    </source>
</evidence>
<feature type="domain" description="C-type lectin" evidence="2">
    <location>
        <begin position="73"/>
        <end position="209"/>
    </location>
</feature>
<protein>
    <recommendedName>
        <fullName evidence="2">C-type lectin domain-containing protein</fullName>
    </recommendedName>
</protein>
<evidence type="ECO:0000259" key="2">
    <source>
        <dbReference type="PROSITE" id="PS50041"/>
    </source>
</evidence>
<dbReference type="Proteomes" id="UP001497482">
    <property type="component" value="Chromosome 16"/>
</dbReference>
<dbReference type="EMBL" id="OZ035838">
    <property type="protein sequence ID" value="CAL1583508.1"/>
    <property type="molecule type" value="Genomic_DNA"/>
</dbReference>
<proteinExistence type="predicted"/>
<dbReference type="AlphaFoldDB" id="A0AAV2K504"/>